<dbReference type="EMBL" id="BMIS01000007">
    <property type="protein sequence ID" value="GGE71938.1"/>
    <property type="molecule type" value="Genomic_DNA"/>
</dbReference>
<dbReference type="Gene3D" id="3.10.450.50">
    <property type="match status" value="1"/>
</dbReference>
<dbReference type="AlphaFoldDB" id="A0A917AT01"/>
<dbReference type="GO" id="GO:0006352">
    <property type="term" value="P:DNA-templated transcription initiation"/>
    <property type="evidence" value="ECO:0007669"/>
    <property type="project" value="InterPro"/>
</dbReference>
<keyword evidence="3" id="KW-1185">Reference proteome</keyword>
<organism evidence="2 3">
    <name type="scientific">Nesterenkonia cremea</name>
    <dbReference type="NCBI Taxonomy" id="1882340"/>
    <lineage>
        <taxon>Bacteria</taxon>
        <taxon>Bacillati</taxon>
        <taxon>Actinomycetota</taxon>
        <taxon>Actinomycetes</taxon>
        <taxon>Micrococcales</taxon>
        <taxon>Micrococcaceae</taxon>
        <taxon>Nesterenkonia</taxon>
    </lineage>
</organism>
<dbReference type="GO" id="GO:0016987">
    <property type="term" value="F:sigma factor activity"/>
    <property type="evidence" value="ECO:0007669"/>
    <property type="project" value="TreeGrafter"/>
</dbReference>
<dbReference type="Gene3D" id="1.10.10.10">
    <property type="entry name" value="Winged helix-like DNA-binding domain superfamily/Winged helix DNA-binding domain"/>
    <property type="match status" value="1"/>
</dbReference>
<dbReference type="InterPro" id="IPR036388">
    <property type="entry name" value="WH-like_DNA-bd_sf"/>
</dbReference>
<dbReference type="InterPro" id="IPR052704">
    <property type="entry name" value="ECF_Sigma-70_Domain"/>
</dbReference>
<dbReference type="InterPro" id="IPR013324">
    <property type="entry name" value="RNA_pol_sigma_r3/r4-like"/>
</dbReference>
<dbReference type="Proteomes" id="UP000633136">
    <property type="component" value="Unassembled WGS sequence"/>
</dbReference>
<dbReference type="PANTHER" id="PTHR30173">
    <property type="entry name" value="SIGMA 19 FACTOR"/>
    <property type="match status" value="1"/>
</dbReference>
<dbReference type="Gene3D" id="1.10.1740.10">
    <property type="match status" value="1"/>
</dbReference>
<dbReference type="InterPro" id="IPR007627">
    <property type="entry name" value="RNA_pol_sigma70_r2"/>
</dbReference>
<evidence type="ECO:0000313" key="2">
    <source>
        <dbReference type="EMBL" id="GGE71938.1"/>
    </source>
</evidence>
<dbReference type="PANTHER" id="PTHR30173:SF43">
    <property type="entry name" value="ECF RNA POLYMERASE SIGMA FACTOR SIGI-RELATED"/>
    <property type="match status" value="1"/>
</dbReference>
<proteinExistence type="predicted"/>
<protein>
    <submittedName>
        <fullName evidence="2">RNA polymerase sigma factor</fullName>
    </submittedName>
</protein>
<sequence>MGSMTAELLEIDGERPRLLGLAYQMLGTAADAEDAVQEAISRFYALPVQDRAAVHRPGAWLMRTTGRIALDVLKSARRKRELYVGEWLPEPIPGRGEEAEGSSPESYAVLQTEVSYGLMVVLEWLSPAERAVFVLRESFGLGFSETSEVVLRTPGACRQLATEARKKIQAGKATRGSEEAGHAQLVRAFAEACATGDIAELTRLLDPSVELRSDGGGVVSAARRPVIAAENVAKMLVGLRQKFPEAEVEPVTLTGGEHGALFRLGEEVGGVVACGVVHGVIEQVWIMRNPEKLRLWQ</sequence>
<dbReference type="InterPro" id="IPR032710">
    <property type="entry name" value="NTF2-like_dom_sf"/>
</dbReference>
<accession>A0A917AT01</accession>
<evidence type="ECO:0000313" key="3">
    <source>
        <dbReference type="Proteomes" id="UP000633136"/>
    </source>
</evidence>
<feature type="domain" description="RNA polymerase sigma-70 region 2" evidence="1">
    <location>
        <begin position="14"/>
        <end position="78"/>
    </location>
</feature>
<dbReference type="InterPro" id="IPR013325">
    <property type="entry name" value="RNA_pol_sigma_r2"/>
</dbReference>
<dbReference type="SUPFAM" id="SSF88659">
    <property type="entry name" value="Sigma3 and sigma4 domains of RNA polymerase sigma factors"/>
    <property type="match status" value="1"/>
</dbReference>
<comment type="caution">
    <text evidence="2">The sequence shown here is derived from an EMBL/GenBank/DDBJ whole genome shotgun (WGS) entry which is preliminary data.</text>
</comment>
<name>A0A917AT01_9MICC</name>
<evidence type="ECO:0000259" key="1">
    <source>
        <dbReference type="Pfam" id="PF04542"/>
    </source>
</evidence>
<dbReference type="SUPFAM" id="SSF54427">
    <property type="entry name" value="NTF2-like"/>
    <property type="match status" value="1"/>
</dbReference>
<reference evidence="2" key="1">
    <citation type="journal article" date="2014" name="Int. J. Syst. Evol. Microbiol.">
        <title>Complete genome sequence of Corynebacterium casei LMG S-19264T (=DSM 44701T), isolated from a smear-ripened cheese.</title>
        <authorList>
            <consortium name="US DOE Joint Genome Institute (JGI-PGF)"/>
            <person name="Walter F."/>
            <person name="Albersmeier A."/>
            <person name="Kalinowski J."/>
            <person name="Ruckert C."/>
        </authorList>
    </citation>
    <scope>NUCLEOTIDE SEQUENCE</scope>
    <source>
        <strain evidence="2">CGMCC 1.15388</strain>
    </source>
</reference>
<reference evidence="2" key="2">
    <citation type="submission" date="2020-09" db="EMBL/GenBank/DDBJ databases">
        <authorList>
            <person name="Sun Q."/>
            <person name="Zhou Y."/>
        </authorList>
    </citation>
    <scope>NUCLEOTIDE SEQUENCE</scope>
    <source>
        <strain evidence="2">CGMCC 1.15388</strain>
    </source>
</reference>
<dbReference type="SUPFAM" id="SSF88946">
    <property type="entry name" value="Sigma2 domain of RNA polymerase sigma factors"/>
    <property type="match status" value="1"/>
</dbReference>
<gene>
    <name evidence="2" type="ORF">GCM10011401_18670</name>
</gene>
<dbReference type="Pfam" id="PF04542">
    <property type="entry name" value="Sigma70_r2"/>
    <property type="match status" value="1"/>
</dbReference>